<feature type="compositionally biased region" description="Low complexity" evidence="5">
    <location>
        <begin position="264"/>
        <end position="281"/>
    </location>
</feature>
<dbReference type="GO" id="GO:0005737">
    <property type="term" value="C:cytoplasm"/>
    <property type="evidence" value="ECO:0007669"/>
    <property type="project" value="UniProtKB-SubCell"/>
</dbReference>
<evidence type="ECO:0000256" key="2">
    <source>
        <dbReference type="ARBA" id="ARBA00022490"/>
    </source>
</evidence>
<evidence type="ECO:0000256" key="3">
    <source>
        <dbReference type="ARBA" id="ARBA00022884"/>
    </source>
</evidence>
<reference evidence="8" key="1">
    <citation type="journal article" date="2017" name="Nat. Commun.">
        <title>The asparagus genome sheds light on the origin and evolution of a young Y chromosome.</title>
        <authorList>
            <person name="Harkess A."/>
            <person name="Zhou J."/>
            <person name="Xu C."/>
            <person name="Bowers J.E."/>
            <person name="Van der Hulst R."/>
            <person name="Ayyampalayam S."/>
            <person name="Mercati F."/>
            <person name="Riccardi P."/>
            <person name="McKain M.R."/>
            <person name="Kakrana A."/>
            <person name="Tang H."/>
            <person name="Ray J."/>
            <person name="Groenendijk J."/>
            <person name="Arikit S."/>
            <person name="Mathioni S.M."/>
            <person name="Nakano M."/>
            <person name="Shan H."/>
            <person name="Telgmann-Rauber A."/>
            <person name="Kanno A."/>
            <person name="Yue Z."/>
            <person name="Chen H."/>
            <person name="Li W."/>
            <person name="Chen Y."/>
            <person name="Xu X."/>
            <person name="Zhang Y."/>
            <person name="Luo S."/>
            <person name="Chen H."/>
            <person name="Gao J."/>
            <person name="Mao Z."/>
            <person name="Pires J.C."/>
            <person name="Luo M."/>
            <person name="Kudrna D."/>
            <person name="Wing R.A."/>
            <person name="Meyers B.C."/>
            <person name="Yi K."/>
            <person name="Kong H."/>
            <person name="Lavrijsen P."/>
            <person name="Sunseri F."/>
            <person name="Falavigna A."/>
            <person name="Ye Y."/>
            <person name="Leebens-Mack J.H."/>
            <person name="Chen G."/>
        </authorList>
    </citation>
    <scope>NUCLEOTIDE SEQUENCE [LARGE SCALE GENOMIC DNA]</scope>
    <source>
        <strain evidence="8">cv. DH0086</strain>
    </source>
</reference>
<evidence type="ECO:0000256" key="5">
    <source>
        <dbReference type="SAM" id="MobiDB-lite"/>
    </source>
</evidence>
<feature type="compositionally biased region" description="Basic and acidic residues" evidence="5">
    <location>
        <begin position="20"/>
        <end position="34"/>
    </location>
</feature>
<dbReference type="PANTHER" id="PTHR12357">
    <property type="entry name" value="YTH YT521-B HOMOLOGY DOMAIN-CONTAINING"/>
    <property type="match status" value="1"/>
</dbReference>
<proteinExistence type="inferred from homology"/>
<protein>
    <recommendedName>
        <fullName evidence="4">YTH domain-containing family protein</fullName>
    </recommendedName>
</protein>
<name>A0A5P1F9A3_ASPOF</name>
<dbReference type="OMA" id="MYGQCGN"/>
<evidence type="ECO:0000256" key="1">
    <source>
        <dbReference type="ARBA" id="ARBA00004496"/>
    </source>
</evidence>
<gene>
    <name evidence="7" type="ORF">A4U43_C03F4960</name>
</gene>
<dbReference type="InterPro" id="IPR007275">
    <property type="entry name" value="YTH_domain"/>
</dbReference>
<feature type="compositionally biased region" description="Polar residues" evidence="5">
    <location>
        <begin position="206"/>
        <end position="223"/>
    </location>
</feature>
<dbReference type="Proteomes" id="UP000243459">
    <property type="component" value="Chromosome 3"/>
</dbReference>
<dbReference type="OrthoDB" id="306690at2759"/>
<dbReference type="AlphaFoldDB" id="A0A5P1F9A3"/>
<comment type="subcellular location">
    <subcellularLocation>
        <location evidence="1">Cytoplasm</location>
    </subcellularLocation>
</comment>
<dbReference type="Pfam" id="PF04146">
    <property type="entry name" value="YTH"/>
    <property type="match status" value="1"/>
</dbReference>
<keyword evidence="2" id="KW-0963">Cytoplasm</keyword>
<evidence type="ECO:0000313" key="7">
    <source>
        <dbReference type="EMBL" id="ONK74313.1"/>
    </source>
</evidence>
<dbReference type="FunFam" id="3.10.590.10:FF:000001">
    <property type="entry name" value="YTH domain family 1, isoform CRA_a"/>
    <property type="match status" value="1"/>
</dbReference>
<dbReference type="CDD" id="cd21134">
    <property type="entry name" value="YTH"/>
    <property type="match status" value="1"/>
</dbReference>
<sequence>MAAVAPAADKTTDLLQKLSMEPKSKANDAPDANKKHAAFNGGNKQNAAVPTVDRSVTPILQNTDPNIWYFSNGYAPYMYGGFDSTNEWEEYPRYDGGEMPHPGVYGDVYHPGYGYPSYGAYPSPGSPAPTVGHDGQLYGPQHYQYPAQYYQPPSPANAPYTPSQAPAAKEVVSTSTAPDQPPISLDAAKVHANGVANGTTTGNNGSVLQKPSPQNTSLTSNGSYGRGGIPSSGYQDPRFSFDGMRSPVPWYDSSLFPDAQHRMSTNPSTGSHGTNSTSGRSQNLRPLPHLMGLHNTRPMSGMGPATPGLMSRMYPNNKMYNAFSTGLGFRSNFYDSRTNGRWGAVDSKYRPRGRGNVFYGYSNENGDGLSELNRGPRANRLRNQKGFGPNVTTAAKGDNISTNANVEDPSVVPDKEQYNKADFPVDYSDAKFFVIKSYSEDDIHKSVKYNVWASTPNGNKKLDAAYQEAQEKAGGGPIFLFFSVNTSGQFVGVAEMVSPVDFNKTMDYWQQDKWNGCFSVKWHIVKDVPNSILKHITLENNDNKPVTNSRDTQEVRLEQGLQVLKLFKEHVSKTSILDDFNFYETRQKVILEKRTKQQLHKQATDGKSTDSVDEKVNGKPILQKPLEAVTLLKKEANTTGLGESKPAEENGLAPVSADDISKVAKAATEKKIVANGVTNGC</sequence>
<dbReference type="Gene3D" id="3.10.590.10">
    <property type="entry name" value="ph1033 like domains"/>
    <property type="match status" value="1"/>
</dbReference>
<dbReference type="PANTHER" id="PTHR12357:SF99">
    <property type="entry name" value="YTH DOMAIN-CONTAINING PROTEIN ECT2-RELATED"/>
    <property type="match status" value="1"/>
</dbReference>
<comment type="function">
    <text evidence="4">Specifically recognizes and binds N6-methyladenosine (m6A)-containing RNAs, and regulates mRNA stability. M6A is a modification present at internal sites of mRNAs and some non-coding RNAs and plays a role in mRNA stability and processing.</text>
</comment>
<dbReference type="SMR" id="A0A5P1F9A3"/>
<dbReference type="EMBL" id="CM007383">
    <property type="protein sequence ID" value="ONK74313.1"/>
    <property type="molecule type" value="Genomic_DNA"/>
</dbReference>
<dbReference type="GO" id="GO:1990247">
    <property type="term" value="F:N6-methyladenosine-containing RNA reader activity"/>
    <property type="evidence" value="ECO:0007669"/>
    <property type="project" value="UniProtKB-UniRule"/>
</dbReference>
<dbReference type="Gramene" id="ONK74313">
    <property type="protein sequence ID" value="ONK74313"/>
    <property type="gene ID" value="A4U43_C03F4960"/>
</dbReference>
<feature type="domain" description="YTH" evidence="6">
    <location>
        <begin position="430"/>
        <end position="567"/>
    </location>
</feature>
<evidence type="ECO:0000259" key="6">
    <source>
        <dbReference type="PROSITE" id="PS50882"/>
    </source>
</evidence>
<accession>A0A5P1F9A3</accession>
<comment type="similarity">
    <text evidence="4">Belongs to the YTHDF family.</text>
</comment>
<feature type="region of interest" description="Disordered" evidence="5">
    <location>
        <begin position="382"/>
        <end position="411"/>
    </location>
</feature>
<keyword evidence="3 4" id="KW-0694">RNA-binding</keyword>
<evidence type="ECO:0000256" key="4">
    <source>
        <dbReference type="RuleBase" id="RU369095"/>
    </source>
</evidence>
<keyword evidence="8" id="KW-1185">Reference proteome</keyword>
<organism evidence="7 8">
    <name type="scientific">Asparagus officinalis</name>
    <name type="common">Garden asparagus</name>
    <dbReference type="NCBI Taxonomy" id="4686"/>
    <lineage>
        <taxon>Eukaryota</taxon>
        <taxon>Viridiplantae</taxon>
        <taxon>Streptophyta</taxon>
        <taxon>Embryophyta</taxon>
        <taxon>Tracheophyta</taxon>
        <taxon>Spermatophyta</taxon>
        <taxon>Magnoliopsida</taxon>
        <taxon>Liliopsida</taxon>
        <taxon>Asparagales</taxon>
        <taxon>Asparagaceae</taxon>
        <taxon>Asparagoideae</taxon>
        <taxon>Asparagus</taxon>
    </lineage>
</organism>
<dbReference type="GO" id="GO:0061157">
    <property type="term" value="P:mRNA destabilization"/>
    <property type="evidence" value="ECO:0007669"/>
    <property type="project" value="TreeGrafter"/>
</dbReference>
<evidence type="ECO:0000313" key="8">
    <source>
        <dbReference type="Proteomes" id="UP000243459"/>
    </source>
</evidence>
<feature type="region of interest" description="Disordered" evidence="5">
    <location>
        <begin position="194"/>
        <end position="240"/>
    </location>
</feature>
<dbReference type="PROSITE" id="PS50882">
    <property type="entry name" value="YTH"/>
    <property type="match status" value="1"/>
</dbReference>
<feature type="region of interest" description="Disordered" evidence="5">
    <location>
        <begin position="252"/>
        <end position="285"/>
    </location>
</feature>
<dbReference type="GO" id="GO:0003729">
    <property type="term" value="F:mRNA binding"/>
    <property type="evidence" value="ECO:0007669"/>
    <property type="project" value="UniProtKB-UniRule"/>
</dbReference>
<dbReference type="InterPro" id="IPR045168">
    <property type="entry name" value="YTH_prot"/>
</dbReference>
<feature type="region of interest" description="Disordered" evidence="5">
    <location>
        <begin position="1"/>
        <end position="50"/>
    </location>
</feature>